<dbReference type="CDD" id="cd06173">
    <property type="entry name" value="MFS_MefA_like"/>
    <property type="match status" value="1"/>
</dbReference>
<comment type="caution">
    <text evidence="8">The sequence shown here is derived from an EMBL/GenBank/DDBJ whole genome shotgun (WGS) entry which is preliminary data.</text>
</comment>
<evidence type="ECO:0000313" key="8">
    <source>
        <dbReference type="EMBL" id="NUW34827.1"/>
    </source>
</evidence>
<feature type="transmembrane region" description="Helical" evidence="7">
    <location>
        <begin position="264"/>
        <end position="286"/>
    </location>
</feature>
<proteinExistence type="predicted"/>
<dbReference type="InterPro" id="IPR036259">
    <property type="entry name" value="MFS_trans_sf"/>
</dbReference>
<evidence type="ECO:0000256" key="4">
    <source>
        <dbReference type="ARBA" id="ARBA00022989"/>
    </source>
</evidence>
<feature type="transmembrane region" description="Helical" evidence="7">
    <location>
        <begin position="382"/>
        <end position="402"/>
    </location>
</feature>
<dbReference type="InterPro" id="IPR011701">
    <property type="entry name" value="MFS"/>
</dbReference>
<feature type="transmembrane region" description="Helical" evidence="7">
    <location>
        <begin position="322"/>
        <end position="339"/>
    </location>
</feature>
<keyword evidence="9" id="KW-1185">Reference proteome</keyword>
<feature type="transmembrane region" description="Helical" evidence="7">
    <location>
        <begin position="408"/>
        <end position="429"/>
    </location>
</feature>
<feature type="region of interest" description="Disordered" evidence="6">
    <location>
        <begin position="434"/>
        <end position="465"/>
    </location>
</feature>
<dbReference type="Gene3D" id="1.20.1250.20">
    <property type="entry name" value="MFS general substrate transporter like domains"/>
    <property type="match status" value="1"/>
</dbReference>
<evidence type="ECO:0000256" key="3">
    <source>
        <dbReference type="ARBA" id="ARBA00022692"/>
    </source>
</evidence>
<dbReference type="GO" id="GO:0005886">
    <property type="term" value="C:plasma membrane"/>
    <property type="evidence" value="ECO:0007669"/>
    <property type="project" value="UniProtKB-SubCell"/>
</dbReference>
<sequence length="465" mass="46734">MVNTFRLYPKRSPGIVPGRHHRDGEETCEDGGAVSGRGATFKEVFAVREFRVLFGSFALMIVGDAVKMLALSVLVYAQTGSPGLSAAAYMVGWLPYILGGLFLLSLADRLPARGLMVAGEVVRVAVCLALAYGGLPVWAMLALVLLTGLFSPVFGAARNAMLPDVLPGDAFVLARSLMGVTSAAAQIAGLSLGGAFLAATGPEGALGVTAVLAAVAAVVLRLGLPQRPARNVTSAVRSERGAGAVRSTVRVNGLLVRDRRVRGLLLASWLPPACLAGAEAMIVPYLGGQGRAGAVLAVAAVGMAAGEFAVGRFAGPGLRERLSLPLAVLLGLPWLGFLAGPGAGWAAALAALATAGLAYQLGLQRRSLEAVPEGVRGQAYGLLSAGLMTGQAVGAALVGALGETFGPRVAIAAAGATGIAAALALIPVFRSGREEPGEAPTGDATQGVTEAGAEAVADGASGPAH</sequence>
<keyword evidence="5 7" id="KW-0472">Membrane</keyword>
<evidence type="ECO:0000256" key="1">
    <source>
        <dbReference type="ARBA" id="ARBA00004651"/>
    </source>
</evidence>
<reference evidence="8 9" key="1">
    <citation type="submission" date="2020-06" db="EMBL/GenBank/DDBJ databases">
        <title>Nonomuraea sp. SMC257, a novel actinomycete isolated from soil.</title>
        <authorList>
            <person name="Chanama M."/>
        </authorList>
    </citation>
    <scope>NUCLEOTIDE SEQUENCE [LARGE SCALE GENOMIC DNA]</scope>
    <source>
        <strain evidence="8 9">SMC257</strain>
    </source>
</reference>
<evidence type="ECO:0000256" key="5">
    <source>
        <dbReference type="ARBA" id="ARBA00023136"/>
    </source>
</evidence>
<comment type="subcellular location">
    <subcellularLocation>
        <location evidence="1">Cell membrane</location>
        <topology evidence="1">Multi-pass membrane protein</topology>
    </subcellularLocation>
</comment>
<name>A0A7Y6IAU8_9ACTN</name>
<feature type="transmembrane region" description="Helical" evidence="7">
    <location>
        <begin position="87"/>
        <end position="107"/>
    </location>
</feature>
<keyword evidence="2" id="KW-1003">Cell membrane</keyword>
<dbReference type="SUPFAM" id="SSF103473">
    <property type="entry name" value="MFS general substrate transporter"/>
    <property type="match status" value="1"/>
</dbReference>
<dbReference type="PANTHER" id="PTHR23513:SF11">
    <property type="entry name" value="STAPHYLOFERRIN A TRANSPORTER"/>
    <property type="match status" value="1"/>
</dbReference>
<organism evidence="8 9">
    <name type="scientific">Nonomuraea montanisoli</name>
    <dbReference type="NCBI Taxonomy" id="2741721"/>
    <lineage>
        <taxon>Bacteria</taxon>
        <taxon>Bacillati</taxon>
        <taxon>Actinomycetota</taxon>
        <taxon>Actinomycetes</taxon>
        <taxon>Streptosporangiales</taxon>
        <taxon>Streptosporangiaceae</taxon>
        <taxon>Nonomuraea</taxon>
    </lineage>
</organism>
<keyword evidence="4 7" id="KW-1133">Transmembrane helix</keyword>
<feature type="transmembrane region" description="Helical" evidence="7">
    <location>
        <begin position="292"/>
        <end position="310"/>
    </location>
</feature>
<dbReference type="Pfam" id="PF07690">
    <property type="entry name" value="MFS_1"/>
    <property type="match status" value="1"/>
</dbReference>
<feature type="transmembrane region" description="Helical" evidence="7">
    <location>
        <begin position="138"/>
        <end position="157"/>
    </location>
</feature>
<dbReference type="AlphaFoldDB" id="A0A7Y6IAU8"/>
<feature type="transmembrane region" description="Helical" evidence="7">
    <location>
        <begin position="205"/>
        <end position="224"/>
    </location>
</feature>
<evidence type="ECO:0000256" key="6">
    <source>
        <dbReference type="SAM" id="MobiDB-lite"/>
    </source>
</evidence>
<dbReference type="EMBL" id="JABWGN010000010">
    <property type="protein sequence ID" value="NUW34827.1"/>
    <property type="molecule type" value="Genomic_DNA"/>
</dbReference>
<evidence type="ECO:0000256" key="2">
    <source>
        <dbReference type="ARBA" id="ARBA00022475"/>
    </source>
</evidence>
<dbReference type="Proteomes" id="UP000586042">
    <property type="component" value="Unassembled WGS sequence"/>
</dbReference>
<keyword evidence="3 7" id="KW-0812">Transmembrane</keyword>
<accession>A0A7Y6IAU8</accession>
<feature type="transmembrane region" description="Helical" evidence="7">
    <location>
        <begin position="52"/>
        <end position="75"/>
    </location>
</feature>
<feature type="transmembrane region" description="Helical" evidence="7">
    <location>
        <begin position="345"/>
        <end position="362"/>
    </location>
</feature>
<evidence type="ECO:0000313" key="9">
    <source>
        <dbReference type="Proteomes" id="UP000586042"/>
    </source>
</evidence>
<dbReference type="GO" id="GO:0022857">
    <property type="term" value="F:transmembrane transporter activity"/>
    <property type="evidence" value="ECO:0007669"/>
    <property type="project" value="InterPro"/>
</dbReference>
<dbReference type="PANTHER" id="PTHR23513">
    <property type="entry name" value="INTEGRAL MEMBRANE EFFLUX PROTEIN-RELATED"/>
    <property type="match status" value="1"/>
</dbReference>
<gene>
    <name evidence="8" type="ORF">HTZ77_25845</name>
</gene>
<evidence type="ECO:0000256" key="7">
    <source>
        <dbReference type="SAM" id="Phobius"/>
    </source>
</evidence>
<protein>
    <submittedName>
        <fullName evidence="8">MFS transporter</fullName>
    </submittedName>
</protein>